<accession>A0ACC2UVW2</accession>
<proteinExistence type="predicted"/>
<reference evidence="1" key="1">
    <citation type="submission" date="2023-04" db="EMBL/GenBank/DDBJ databases">
        <title>Draft Genome sequencing of Naganishia species isolated from polar environments using Oxford Nanopore Technology.</title>
        <authorList>
            <person name="Leo P."/>
            <person name="Venkateswaran K."/>
        </authorList>
    </citation>
    <scope>NUCLEOTIDE SEQUENCE</scope>
    <source>
        <strain evidence="1">MNA-CCFEE 5261</strain>
    </source>
</reference>
<comment type="caution">
    <text evidence="1">The sequence shown here is derived from an EMBL/GenBank/DDBJ whole genome shotgun (WGS) entry which is preliminary data.</text>
</comment>
<dbReference type="EMBL" id="JASBWR010000153">
    <property type="protein sequence ID" value="KAJ9091209.1"/>
    <property type="molecule type" value="Genomic_DNA"/>
</dbReference>
<protein>
    <submittedName>
        <fullName evidence="1">Uncharacterized protein</fullName>
    </submittedName>
</protein>
<dbReference type="Proteomes" id="UP001241377">
    <property type="component" value="Unassembled WGS sequence"/>
</dbReference>
<evidence type="ECO:0000313" key="2">
    <source>
        <dbReference type="Proteomes" id="UP001241377"/>
    </source>
</evidence>
<organism evidence="1 2">
    <name type="scientific">Naganishia cerealis</name>
    <dbReference type="NCBI Taxonomy" id="610337"/>
    <lineage>
        <taxon>Eukaryota</taxon>
        <taxon>Fungi</taxon>
        <taxon>Dikarya</taxon>
        <taxon>Basidiomycota</taxon>
        <taxon>Agaricomycotina</taxon>
        <taxon>Tremellomycetes</taxon>
        <taxon>Filobasidiales</taxon>
        <taxon>Filobasidiaceae</taxon>
        <taxon>Naganishia</taxon>
    </lineage>
</organism>
<sequence>MALKSGGVTGNSIVGRWGLIGGLSVVVFVASLLPRSHHHILLVSTALVGATALTLGIDCFTRAGLKEFYIWNLGFRDLFPKVEGHKYPLLTIMQVELGVLAAFFVIGTAIQYRVLGKLHVKAQQIQAEERARCDAEEEEQAAARFRNVEQDLEKWEGKYGNKKGQLASMEEGLPLATLSKDSRPDSTLNLTQRTASGYEVQSSGGAQSPGAHPDGESVHSANLLPLMQLGESIAAATGVSVEGVSSTQATTAEESERIRLKKEIEDAKKSIEVLRNSTPSSSVALLERPISSAAVVDSARARRPSAPSHGSRLSTYSQLPLNTASPVSATSPVNPHNREWEEYLADRKLFTPPAGVTLPIESTTGRLSKMSDSVLEAINKRERTMSAHELGASFTTEDTQPRPRSGMDLRPNSTTPYTRRYSSLDMLATVQTGRPAPIAVHPRPQSGYRSPPIITGHADSNLLVKSGESRAVQSDNAQRGSVSFEEFSARHRSRLSKLQQPVTEEIQNTIQLAEVKARYDKNREAEKRAAARKIATDSIPGPRKGSQPTSNSGQTFEAPPPVVSRGPESSVLAKIPQESGLSKAEQWTQRQSSLGAALDKPTFSERPVQQKQSGMREDEDEARARERRRRYSSGPDRLVN</sequence>
<gene>
    <name evidence="1" type="ORF">QFC19_009205</name>
</gene>
<name>A0ACC2UVW2_9TREE</name>
<keyword evidence="2" id="KW-1185">Reference proteome</keyword>
<evidence type="ECO:0000313" key="1">
    <source>
        <dbReference type="EMBL" id="KAJ9091209.1"/>
    </source>
</evidence>